<gene>
    <name evidence="1" type="ORF">LLUT_LOCUS2820</name>
</gene>
<proteinExistence type="predicted"/>
<comment type="caution">
    <text evidence="1">The sequence shown here is derived from an EMBL/GenBank/DDBJ whole genome shotgun (WGS) entry which is preliminary data.</text>
</comment>
<organism evidence="1 2">
    <name type="scientific">Lupinus luteus</name>
    <name type="common">European yellow lupine</name>
    <dbReference type="NCBI Taxonomy" id="3873"/>
    <lineage>
        <taxon>Eukaryota</taxon>
        <taxon>Viridiplantae</taxon>
        <taxon>Streptophyta</taxon>
        <taxon>Embryophyta</taxon>
        <taxon>Tracheophyta</taxon>
        <taxon>Spermatophyta</taxon>
        <taxon>Magnoliopsida</taxon>
        <taxon>eudicotyledons</taxon>
        <taxon>Gunneridae</taxon>
        <taxon>Pentapetalae</taxon>
        <taxon>rosids</taxon>
        <taxon>fabids</taxon>
        <taxon>Fabales</taxon>
        <taxon>Fabaceae</taxon>
        <taxon>Papilionoideae</taxon>
        <taxon>50 kb inversion clade</taxon>
        <taxon>genistoids sensu lato</taxon>
        <taxon>core genistoids</taxon>
        <taxon>Genisteae</taxon>
        <taxon>Lupinus</taxon>
    </lineage>
</organism>
<dbReference type="AlphaFoldDB" id="A0AAV1VXJ4"/>
<protein>
    <submittedName>
        <fullName evidence="1">Uncharacterized protein</fullName>
    </submittedName>
</protein>
<dbReference type="Proteomes" id="UP001497480">
    <property type="component" value="Unassembled WGS sequence"/>
</dbReference>
<reference evidence="1 2" key="1">
    <citation type="submission" date="2024-03" db="EMBL/GenBank/DDBJ databases">
        <authorList>
            <person name="Martinez-Hernandez J."/>
        </authorList>
    </citation>
    <scope>NUCLEOTIDE SEQUENCE [LARGE SCALE GENOMIC DNA]</scope>
</reference>
<dbReference type="EMBL" id="CAXHTB010000002">
    <property type="protein sequence ID" value="CAL0301760.1"/>
    <property type="molecule type" value="Genomic_DNA"/>
</dbReference>
<name>A0AAV1VXJ4_LUPLU</name>
<sequence>MDVFAWSYKDMLGLNPNIASHKIPLYLGVEPKKQKLRRMRMGLSLKVKEEVTKQLESGFIEVSRHTE</sequence>
<evidence type="ECO:0000313" key="1">
    <source>
        <dbReference type="EMBL" id="CAL0301760.1"/>
    </source>
</evidence>
<evidence type="ECO:0000313" key="2">
    <source>
        <dbReference type="Proteomes" id="UP001497480"/>
    </source>
</evidence>
<keyword evidence="2" id="KW-1185">Reference proteome</keyword>
<accession>A0AAV1VXJ4</accession>
<dbReference type="Gene3D" id="3.10.10.10">
    <property type="entry name" value="HIV Type 1 Reverse Transcriptase, subunit A, domain 1"/>
    <property type="match status" value="1"/>
</dbReference>